<name>A0A7R9FR23_9CRUS</name>
<dbReference type="PROSITE" id="PS50853">
    <property type="entry name" value="FN3"/>
    <property type="match status" value="1"/>
</dbReference>
<keyword evidence="1" id="KW-0677">Repeat</keyword>
<dbReference type="AlphaFoldDB" id="A0A7R9FR23"/>
<dbReference type="InterPro" id="IPR003599">
    <property type="entry name" value="Ig_sub"/>
</dbReference>
<feature type="non-terminal residue" evidence="5">
    <location>
        <position position="237"/>
    </location>
</feature>
<reference evidence="5" key="1">
    <citation type="submission" date="2020-11" db="EMBL/GenBank/DDBJ databases">
        <authorList>
            <person name="Tran Van P."/>
        </authorList>
    </citation>
    <scope>NUCLEOTIDE SEQUENCE</scope>
</reference>
<dbReference type="SMART" id="SM00409">
    <property type="entry name" value="IG"/>
    <property type="match status" value="1"/>
</dbReference>
<dbReference type="Proteomes" id="UP000677054">
    <property type="component" value="Unassembled WGS sequence"/>
</dbReference>
<accession>A0A7R9FR23</accession>
<dbReference type="SUPFAM" id="SSF49265">
    <property type="entry name" value="Fibronectin type III"/>
    <property type="match status" value="1"/>
</dbReference>
<feature type="chain" id="PRO_5036210532" evidence="2">
    <location>
        <begin position="33"/>
        <end position="237"/>
    </location>
</feature>
<evidence type="ECO:0000256" key="2">
    <source>
        <dbReference type="SAM" id="SignalP"/>
    </source>
</evidence>
<dbReference type="PANTHER" id="PTHR46708:SF2">
    <property type="entry name" value="FIBRONECTIN TYPE-III DOMAIN-CONTAINING PROTEIN"/>
    <property type="match status" value="1"/>
</dbReference>
<dbReference type="SMART" id="SM00060">
    <property type="entry name" value="FN3"/>
    <property type="match status" value="1"/>
</dbReference>
<evidence type="ECO:0000313" key="6">
    <source>
        <dbReference type="Proteomes" id="UP000677054"/>
    </source>
</evidence>
<keyword evidence="2" id="KW-0732">Signal</keyword>
<sequence>METNWSSTLEKDSNMAHCIAVLLPLLCHAVIASMNDEPPMRQRLSFKFKEPYVVRRGEDFDVTCVPVGSLNMTVEWIQATRGSLEGIVSPREMNILQLRNIQQSENYTCVVESKEHGRIERTIIITVQDLPFAPVDVVVDEETESSVRLSWSYPSAFSNVTPNEVKHYVIQYKPVYPIQTGVFQLDTNQAEIYGITERHYTIQQLNHSTEYEIYVLAANLLGKGPVSPKTLACTTGP</sequence>
<evidence type="ECO:0000313" key="5">
    <source>
        <dbReference type="EMBL" id="CAD7251898.1"/>
    </source>
</evidence>
<dbReference type="PANTHER" id="PTHR46708">
    <property type="entry name" value="TENASCIN"/>
    <property type="match status" value="1"/>
</dbReference>
<dbReference type="InterPro" id="IPR013783">
    <property type="entry name" value="Ig-like_fold"/>
</dbReference>
<dbReference type="EMBL" id="CAJPEV010003919">
    <property type="protein sequence ID" value="CAG0900811.1"/>
    <property type="molecule type" value="Genomic_DNA"/>
</dbReference>
<dbReference type="SUPFAM" id="SSF48726">
    <property type="entry name" value="Immunoglobulin"/>
    <property type="match status" value="1"/>
</dbReference>
<dbReference type="InterPro" id="IPR036179">
    <property type="entry name" value="Ig-like_dom_sf"/>
</dbReference>
<keyword evidence="6" id="KW-1185">Reference proteome</keyword>
<organism evidence="5">
    <name type="scientific">Darwinula stevensoni</name>
    <dbReference type="NCBI Taxonomy" id="69355"/>
    <lineage>
        <taxon>Eukaryota</taxon>
        <taxon>Metazoa</taxon>
        <taxon>Ecdysozoa</taxon>
        <taxon>Arthropoda</taxon>
        <taxon>Crustacea</taxon>
        <taxon>Oligostraca</taxon>
        <taxon>Ostracoda</taxon>
        <taxon>Podocopa</taxon>
        <taxon>Podocopida</taxon>
        <taxon>Darwinulocopina</taxon>
        <taxon>Darwinuloidea</taxon>
        <taxon>Darwinulidae</taxon>
        <taxon>Darwinula</taxon>
    </lineage>
</organism>
<dbReference type="CDD" id="cd00063">
    <property type="entry name" value="FN3"/>
    <property type="match status" value="1"/>
</dbReference>
<dbReference type="InterPro" id="IPR003961">
    <property type="entry name" value="FN3_dom"/>
</dbReference>
<dbReference type="PROSITE" id="PS50835">
    <property type="entry name" value="IG_LIKE"/>
    <property type="match status" value="1"/>
</dbReference>
<feature type="signal peptide" evidence="2">
    <location>
        <begin position="1"/>
        <end position="32"/>
    </location>
</feature>
<dbReference type="InterPro" id="IPR007110">
    <property type="entry name" value="Ig-like_dom"/>
</dbReference>
<protein>
    <submittedName>
        <fullName evidence="5">Uncharacterized protein</fullName>
    </submittedName>
</protein>
<feature type="domain" description="Fibronectin type-III" evidence="4">
    <location>
        <begin position="133"/>
        <end position="237"/>
    </location>
</feature>
<dbReference type="OrthoDB" id="10253954at2759"/>
<evidence type="ECO:0000259" key="3">
    <source>
        <dbReference type="PROSITE" id="PS50835"/>
    </source>
</evidence>
<dbReference type="EMBL" id="LR903436">
    <property type="protein sequence ID" value="CAD7251898.1"/>
    <property type="molecule type" value="Genomic_DNA"/>
</dbReference>
<evidence type="ECO:0000259" key="4">
    <source>
        <dbReference type="PROSITE" id="PS50853"/>
    </source>
</evidence>
<dbReference type="Gene3D" id="2.60.40.10">
    <property type="entry name" value="Immunoglobulins"/>
    <property type="match status" value="2"/>
</dbReference>
<dbReference type="Pfam" id="PF00041">
    <property type="entry name" value="fn3"/>
    <property type="match status" value="1"/>
</dbReference>
<gene>
    <name evidence="5" type="ORF">DSTB1V02_LOCUS11660</name>
</gene>
<proteinExistence type="predicted"/>
<dbReference type="InterPro" id="IPR036116">
    <property type="entry name" value="FN3_sf"/>
</dbReference>
<dbReference type="InterPro" id="IPR050991">
    <property type="entry name" value="ECM_Regulatory_Proteins"/>
</dbReference>
<feature type="domain" description="Ig-like" evidence="3">
    <location>
        <begin position="38"/>
        <end position="126"/>
    </location>
</feature>
<evidence type="ECO:0000256" key="1">
    <source>
        <dbReference type="ARBA" id="ARBA00022737"/>
    </source>
</evidence>